<gene>
    <name evidence="1" type="ORF">K443DRAFT_111320</name>
</gene>
<evidence type="ECO:0000313" key="1">
    <source>
        <dbReference type="EMBL" id="KIJ93937.1"/>
    </source>
</evidence>
<dbReference type="HOGENOM" id="CLU_2126932_0_0_1"/>
<dbReference type="AlphaFoldDB" id="A0A0C9XCI6"/>
<keyword evidence="2" id="KW-1185">Reference proteome</keyword>
<evidence type="ECO:0000313" key="2">
    <source>
        <dbReference type="Proteomes" id="UP000054477"/>
    </source>
</evidence>
<organism evidence="1 2">
    <name type="scientific">Laccaria amethystina LaAM-08-1</name>
    <dbReference type="NCBI Taxonomy" id="1095629"/>
    <lineage>
        <taxon>Eukaryota</taxon>
        <taxon>Fungi</taxon>
        <taxon>Dikarya</taxon>
        <taxon>Basidiomycota</taxon>
        <taxon>Agaricomycotina</taxon>
        <taxon>Agaricomycetes</taxon>
        <taxon>Agaricomycetidae</taxon>
        <taxon>Agaricales</taxon>
        <taxon>Agaricineae</taxon>
        <taxon>Hydnangiaceae</taxon>
        <taxon>Laccaria</taxon>
    </lineage>
</organism>
<dbReference type="Proteomes" id="UP000054477">
    <property type="component" value="Unassembled WGS sequence"/>
</dbReference>
<reference evidence="2" key="2">
    <citation type="submission" date="2015-01" db="EMBL/GenBank/DDBJ databases">
        <title>Evolutionary Origins and Diversification of the Mycorrhizal Mutualists.</title>
        <authorList>
            <consortium name="DOE Joint Genome Institute"/>
            <consortium name="Mycorrhizal Genomics Consortium"/>
            <person name="Kohler A."/>
            <person name="Kuo A."/>
            <person name="Nagy L.G."/>
            <person name="Floudas D."/>
            <person name="Copeland A."/>
            <person name="Barry K.W."/>
            <person name="Cichocki N."/>
            <person name="Veneault-Fourrey C."/>
            <person name="LaButti K."/>
            <person name="Lindquist E.A."/>
            <person name="Lipzen A."/>
            <person name="Lundell T."/>
            <person name="Morin E."/>
            <person name="Murat C."/>
            <person name="Riley R."/>
            <person name="Ohm R."/>
            <person name="Sun H."/>
            <person name="Tunlid A."/>
            <person name="Henrissat B."/>
            <person name="Grigoriev I.V."/>
            <person name="Hibbett D.S."/>
            <person name="Martin F."/>
        </authorList>
    </citation>
    <scope>NUCLEOTIDE SEQUENCE [LARGE SCALE GENOMIC DNA]</scope>
    <source>
        <strain evidence="2">LaAM-08-1</strain>
    </source>
</reference>
<sequence length="114" mass="12935">FLMDLSIQHFIFNCPTLKAVLQDHPGLGAHTYIVEITVLTTTTFICVHQSCRPFRQIYQHQCLVCSRLSTDGPNFDKSNCVYFECSFAKCDGISIFQLPAGTQLRNMAMHHKGH</sequence>
<name>A0A0C9XCI6_9AGAR</name>
<feature type="non-terminal residue" evidence="1">
    <location>
        <position position="1"/>
    </location>
</feature>
<protein>
    <submittedName>
        <fullName evidence="1">Uncharacterized protein</fullName>
    </submittedName>
</protein>
<reference evidence="1 2" key="1">
    <citation type="submission" date="2014-04" db="EMBL/GenBank/DDBJ databases">
        <authorList>
            <consortium name="DOE Joint Genome Institute"/>
            <person name="Kuo A."/>
            <person name="Kohler A."/>
            <person name="Nagy L.G."/>
            <person name="Floudas D."/>
            <person name="Copeland A."/>
            <person name="Barry K.W."/>
            <person name="Cichocki N."/>
            <person name="Veneault-Fourrey C."/>
            <person name="LaButti K."/>
            <person name="Lindquist E.A."/>
            <person name="Lipzen A."/>
            <person name="Lundell T."/>
            <person name="Morin E."/>
            <person name="Murat C."/>
            <person name="Sun H."/>
            <person name="Tunlid A."/>
            <person name="Henrissat B."/>
            <person name="Grigoriev I.V."/>
            <person name="Hibbett D.S."/>
            <person name="Martin F."/>
            <person name="Nordberg H.P."/>
            <person name="Cantor M.N."/>
            <person name="Hua S.X."/>
        </authorList>
    </citation>
    <scope>NUCLEOTIDE SEQUENCE [LARGE SCALE GENOMIC DNA]</scope>
    <source>
        <strain evidence="1 2">LaAM-08-1</strain>
    </source>
</reference>
<dbReference type="OrthoDB" id="3067692at2759"/>
<proteinExistence type="predicted"/>
<accession>A0A0C9XCI6</accession>
<dbReference type="EMBL" id="KN838817">
    <property type="protein sequence ID" value="KIJ93937.1"/>
    <property type="molecule type" value="Genomic_DNA"/>
</dbReference>